<dbReference type="NCBIfam" id="NF002935">
    <property type="entry name" value="PRK03578.1"/>
    <property type="match status" value="1"/>
</dbReference>
<protein>
    <recommendedName>
        <fullName evidence="4">Co-chaperone protein HscB homolog</fullName>
    </recommendedName>
</protein>
<comment type="similarity">
    <text evidence="1 4">Belongs to the HscB family.</text>
</comment>
<dbReference type="Proteomes" id="UP000515917">
    <property type="component" value="Chromosome"/>
</dbReference>
<evidence type="ECO:0000313" key="6">
    <source>
        <dbReference type="EMBL" id="QBC44658.1"/>
    </source>
</evidence>
<evidence type="ECO:0000256" key="1">
    <source>
        <dbReference type="ARBA" id="ARBA00010476"/>
    </source>
</evidence>
<dbReference type="GO" id="GO:0051259">
    <property type="term" value="P:protein complex oligomerization"/>
    <property type="evidence" value="ECO:0007669"/>
    <property type="project" value="InterPro"/>
</dbReference>
<dbReference type="CDD" id="cd06257">
    <property type="entry name" value="DnaJ"/>
    <property type="match status" value="1"/>
</dbReference>
<dbReference type="PANTHER" id="PTHR14021">
    <property type="entry name" value="IRON-SULFUR CLUSTER CO-CHAPERONE PROTEIN HSCB"/>
    <property type="match status" value="1"/>
</dbReference>
<dbReference type="SMART" id="SM00271">
    <property type="entry name" value="DnaJ"/>
    <property type="match status" value="1"/>
</dbReference>
<dbReference type="KEGG" id="ifl:C1H71_14735"/>
<dbReference type="GO" id="GO:1990230">
    <property type="term" value="C:iron-sulfur cluster transfer complex"/>
    <property type="evidence" value="ECO:0007669"/>
    <property type="project" value="TreeGrafter"/>
</dbReference>
<dbReference type="HAMAP" id="MF_00682">
    <property type="entry name" value="HscB"/>
    <property type="match status" value="1"/>
</dbReference>
<sequence>MNFDFTQFDFAQSHFQLFSLPAQFALDQRTLDSNYRTLLAQYHPDRFASESDAIRRISLQIATQVNEAYQTLKSPIARGRYLLKLAGVDTQEESNTAMPIDFLMNQMEWREAISDAKSTQNIDRLEAIGRELALETSALEQHLASLLDETHNLSAATVAVRKLRFMEKLEQEIGDAIETLLF</sequence>
<organism evidence="6 7">
    <name type="scientific">Iodobacter fluviatilis</name>
    <dbReference type="NCBI Taxonomy" id="537"/>
    <lineage>
        <taxon>Bacteria</taxon>
        <taxon>Pseudomonadati</taxon>
        <taxon>Pseudomonadota</taxon>
        <taxon>Betaproteobacteria</taxon>
        <taxon>Neisseriales</taxon>
        <taxon>Chitinibacteraceae</taxon>
        <taxon>Iodobacter</taxon>
    </lineage>
</organism>
<dbReference type="PANTHER" id="PTHR14021:SF15">
    <property type="entry name" value="IRON-SULFUR CLUSTER CO-CHAPERONE PROTEIN HSCB"/>
    <property type="match status" value="1"/>
</dbReference>
<dbReference type="RefSeq" id="WP_130107189.1">
    <property type="nucleotide sequence ID" value="NZ_CP025781.1"/>
</dbReference>
<comment type="subunit">
    <text evidence="4">Interacts with HscA and stimulates its ATPase activity.</text>
</comment>
<evidence type="ECO:0000313" key="7">
    <source>
        <dbReference type="Proteomes" id="UP000515917"/>
    </source>
</evidence>
<proteinExistence type="inferred from homology"/>
<dbReference type="InterPro" id="IPR004640">
    <property type="entry name" value="HscB"/>
</dbReference>
<dbReference type="Gene3D" id="1.20.1280.20">
    <property type="entry name" value="HscB, C-terminal domain"/>
    <property type="match status" value="1"/>
</dbReference>
<evidence type="ECO:0000256" key="2">
    <source>
        <dbReference type="ARBA" id="ARBA00023186"/>
    </source>
</evidence>
<keyword evidence="2 4" id="KW-0143">Chaperone</keyword>
<dbReference type="Gene3D" id="1.10.287.110">
    <property type="entry name" value="DnaJ domain"/>
    <property type="match status" value="1"/>
</dbReference>
<name>A0A7G3GBX9_9NEIS</name>
<dbReference type="NCBIfam" id="TIGR00714">
    <property type="entry name" value="hscB"/>
    <property type="match status" value="1"/>
</dbReference>
<gene>
    <name evidence="4" type="primary">hscB</name>
    <name evidence="6" type="ORF">C1H71_14735</name>
</gene>
<keyword evidence="7" id="KW-1185">Reference proteome</keyword>
<comment type="function">
    <text evidence="3 4">Co-chaperone involved in the maturation of iron-sulfur cluster-containing proteins. Seems to help targeting proteins to be folded toward HscA.</text>
</comment>
<dbReference type="SUPFAM" id="SSF46565">
    <property type="entry name" value="Chaperone J-domain"/>
    <property type="match status" value="1"/>
</dbReference>
<dbReference type="AlphaFoldDB" id="A0A7G3GBX9"/>
<dbReference type="GO" id="GO:0044571">
    <property type="term" value="P:[2Fe-2S] cluster assembly"/>
    <property type="evidence" value="ECO:0007669"/>
    <property type="project" value="InterPro"/>
</dbReference>
<dbReference type="InterPro" id="IPR001623">
    <property type="entry name" value="DnaJ_domain"/>
</dbReference>
<dbReference type="EMBL" id="CP025781">
    <property type="protein sequence ID" value="QBC44658.1"/>
    <property type="molecule type" value="Genomic_DNA"/>
</dbReference>
<reference evidence="6 7" key="1">
    <citation type="submission" date="2018-01" db="EMBL/GenBank/DDBJ databases">
        <title>Genome sequence of Iodobacter sp. strain PCH194 isolated from Indian Trans-Himalaya.</title>
        <authorList>
            <person name="Kumar V."/>
            <person name="Thakur V."/>
            <person name="Kumar S."/>
            <person name="Singh D."/>
        </authorList>
    </citation>
    <scope>NUCLEOTIDE SEQUENCE [LARGE SCALE GENOMIC DNA]</scope>
    <source>
        <strain evidence="6 7">PCH194</strain>
    </source>
</reference>
<evidence type="ECO:0000259" key="5">
    <source>
        <dbReference type="PROSITE" id="PS50076"/>
    </source>
</evidence>
<dbReference type="GO" id="GO:0006457">
    <property type="term" value="P:protein folding"/>
    <property type="evidence" value="ECO:0007669"/>
    <property type="project" value="UniProtKB-UniRule"/>
</dbReference>
<feature type="domain" description="J" evidence="5">
    <location>
        <begin position="13"/>
        <end position="87"/>
    </location>
</feature>
<accession>A0A7G3GBX9</accession>
<evidence type="ECO:0000256" key="4">
    <source>
        <dbReference type="HAMAP-Rule" id="MF_00682"/>
    </source>
</evidence>
<dbReference type="InterPro" id="IPR009073">
    <property type="entry name" value="HscB_oligo_C"/>
</dbReference>
<dbReference type="InterPro" id="IPR036869">
    <property type="entry name" value="J_dom_sf"/>
</dbReference>
<dbReference type="GO" id="GO:0051087">
    <property type="term" value="F:protein-folding chaperone binding"/>
    <property type="evidence" value="ECO:0007669"/>
    <property type="project" value="InterPro"/>
</dbReference>
<dbReference type="SUPFAM" id="SSF47144">
    <property type="entry name" value="HSC20 (HSCB), C-terminal oligomerisation domain"/>
    <property type="match status" value="1"/>
</dbReference>
<evidence type="ECO:0000256" key="3">
    <source>
        <dbReference type="ARBA" id="ARBA00025596"/>
    </source>
</evidence>
<dbReference type="PROSITE" id="PS50076">
    <property type="entry name" value="DNAJ_2"/>
    <property type="match status" value="1"/>
</dbReference>
<dbReference type="InterPro" id="IPR036386">
    <property type="entry name" value="HscB_C_sf"/>
</dbReference>
<dbReference type="Pfam" id="PF07743">
    <property type="entry name" value="HSCB_C"/>
    <property type="match status" value="1"/>
</dbReference>
<dbReference type="GO" id="GO:0001671">
    <property type="term" value="F:ATPase activator activity"/>
    <property type="evidence" value="ECO:0007669"/>
    <property type="project" value="InterPro"/>
</dbReference>